<feature type="compositionally biased region" description="Basic and acidic residues" evidence="7">
    <location>
        <begin position="1"/>
        <end position="14"/>
    </location>
</feature>
<dbReference type="PROSITE" id="PS51721">
    <property type="entry name" value="G_CP"/>
    <property type="match status" value="1"/>
</dbReference>
<evidence type="ECO:0000256" key="1">
    <source>
        <dbReference type="ARBA" id="ARBA00003269"/>
    </source>
</evidence>
<sequence>MSENKVSLHAEPKKWKAPKGPKPVHHKNKNFIGLGRSIANQRSKENPIEFLPDGEMRFTTDKKEAGWVKLRSVTQENSLDEFLNTADLADQDFTAEKYQQIKIIKVGNTSLVSQSGLLSETELKDLRIKHQLFENNLVVPRRPQWSESQLKLQIERQENLAFLEWRRELAALTEKTDLLLTPFERNIEVWRQLWRVIERSDLVVQIVDARNPLFFRSVDLESYVSSISKPAEGWEKRNLLLVNKADLLTRSQRVAWANYFKKKEILYVFFSAANANALIEKERLELEATLHGHLPSQSSRDPQSLYNSDDNSDIRILRVEELEQLFLSSAPKWDKAQDPVRKLQIGLVGYPNVGKSSTINALVGSKKASVSATPGKTKHFQTLFLSPEVILCDCPGLVFPNFAYSNGELVCNGVLPIDQLREHIPPSSLVCQRIPKFYLEAVYGIHIPIQTRENGGNGIYATERELLNTYARARGYMTQGFGSADESRAARYILKDYVNGKLLYIDPPPFQRQDGTWDMPTLEETREFNKEIYTLRSLPETRQQQILQAIASKNLDIDAFNLEQDLAKLNFSMHISEDSNVKATGNQSTSATTKFYGGRQAALENASDDLDRDFFKMNDVAAKMNTPFHTNQAGAKGSKKHNKKNKKAEKKIRVVGY</sequence>
<name>A0A4P9ZFS9_9ASCO</name>
<comment type="subcellular location">
    <subcellularLocation>
        <location evidence="2">Cytoplasm</location>
    </subcellularLocation>
</comment>
<dbReference type="FunFam" id="3.40.50.300:FF:001151">
    <property type="entry name" value="Large subunit GTPase 1"/>
    <property type="match status" value="1"/>
</dbReference>
<dbReference type="SUPFAM" id="SSF52540">
    <property type="entry name" value="P-loop containing nucleoside triphosphate hydrolases"/>
    <property type="match status" value="1"/>
</dbReference>
<dbReference type="InterPro" id="IPR027417">
    <property type="entry name" value="P-loop_NTPase"/>
</dbReference>
<dbReference type="CDD" id="cd01857">
    <property type="entry name" value="HSR1_MMR1"/>
    <property type="match status" value="1"/>
</dbReference>
<dbReference type="PANTHER" id="PTHR45709">
    <property type="entry name" value="LARGE SUBUNIT GTPASE 1 HOMOLOG-RELATED"/>
    <property type="match status" value="1"/>
</dbReference>
<keyword evidence="6" id="KW-0342">GTP-binding</keyword>
<proteinExistence type="predicted"/>
<dbReference type="Proteomes" id="UP000268321">
    <property type="component" value="Unassembled WGS sequence"/>
</dbReference>
<evidence type="ECO:0000256" key="7">
    <source>
        <dbReference type="SAM" id="MobiDB-lite"/>
    </source>
</evidence>
<dbReference type="GO" id="GO:0000054">
    <property type="term" value="P:ribosomal subunit export from nucleus"/>
    <property type="evidence" value="ECO:0007669"/>
    <property type="project" value="TreeGrafter"/>
</dbReference>
<evidence type="ECO:0000256" key="6">
    <source>
        <dbReference type="ARBA" id="ARBA00023134"/>
    </source>
</evidence>
<reference evidence="10" key="1">
    <citation type="journal article" date="2018" name="Nat. Microbiol.">
        <title>Leveraging single-cell genomics to expand the fungal tree of life.</title>
        <authorList>
            <person name="Ahrendt S.R."/>
            <person name="Quandt C.A."/>
            <person name="Ciobanu D."/>
            <person name="Clum A."/>
            <person name="Salamov A."/>
            <person name="Andreopoulos B."/>
            <person name="Cheng J.F."/>
            <person name="Woyke T."/>
            <person name="Pelin A."/>
            <person name="Henrissat B."/>
            <person name="Reynolds N.K."/>
            <person name="Benny G.L."/>
            <person name="Smith M.E."/>
            <person name="James T.Y."/>
            <person name="Grigoriev I.V."/>
        </authorList>
    </citation>
    <scope>NUCLEOTIDE SEQUENCE [LARGE SCALE GENOMIC DNA]</scope>
    <source>
        <strain evidence="10">Baker2002</strain>
    </source>
</reference>
<protein>
    <submittedName>
        <fullName evidence="9">P-loop containing nucleoside triphosphate hydrolase protein</fullName>
    </submittedName>
</protein>
<keyword evidence="5 9" id="KW-0378">Hydrolase</keyword>
<dbReference type="OrthoDB" id="61815at2759"/>
<evidence type="ECO:0000256" key="5">
    <source>
        <dbReference type="ARBA" id="ARBA00022801"/>
    </source>
</evidence>
<feature type="compositionally biased region" description="Basic residues" evidence="7">
    <location>
        <begin position="15"/>
        <end position="27"/>
    </location>
</feature>
<keyword evidence="10" id="KW-1185">Reference proteome</keyword>
<feature type="region of interest" description="Disordered" evidence="7">
    <location>
        <begin position="628"/>
        <end position="650"/>
    </location>
</feature>
<evidence type="ECO:0000256" key="4">
    <source>
        <dbReference type="ARBA" id="ARBA00022741"/>
    </source>
</evidence>
<evidence type="ECO:0000313" key="9">
    <source>
        <dbReference type="EMBL" id="RKP31907.1"/>
    </source>
</evidence>
<keyword evidence="4" id="KW-0547">Nucleotide-binding</keyword>
<gene>
    <name evidence="9" type="ORF">METBISCDRAFT_13072</name>
</gene>
<dbReference type="EMBL" id="ML004436">
    <property type="protein sequence ID" value="RKP31907.1"/>
    <property type="molecule type" value="Genomic_DNA"/>
</dbReference>
<evidence type="ECO:0000256" key="2">
    <source>
        <dbReference type="ARBA" id="ARBA00004496"/>
    </source>
</evidence>
<dbReference type="InterPro" id="IPR006073">
    <property type="entry name" value="GTP-bd"/>
</dbReference>
<evidence type="ECO:0000256" key="3">
    <source>
        <dbReference type="ARBA" id="ARBA00022490"/>
    </source>
</evidence>
<comment type="function">
    <text evidence="1">May be involved in the mitochondrial lipid metabolism.</text>
</comment>
<feature type="compositionally biased region" description="Basic residues" evidence="7">
    <location>
        <begin position="637"/>
        <end position="650"/>
    </location>
</feature>
<dbReference type="InterPro" id="IPR030378">
    <property type="entry name" value="G_CP_dom"/>
</dbReference>
<evidence type="ECO:0000313" key="10">
    <source>
        <dbReference type="Proteomes" id="UP000268321"/>
    </source>
</evidence>
<dbReference type="PANTHER" id="PTHR45709:SF2">
    <property type="entry name" value="LARGE SUBUNIT GTPASE 1 HOMOLOG"/>
    <property type="match status" value="1"/>
</dbReference>
<dbReference type="GO" id="GO:0005829">
    <property type="term" value="C:cytosol"/>
    <property type="evidence" value="ECO:0007669"/>
    <property type="project" value="TreeGrafter"/>
</dbReference>
<dbReference type="GO" id="GO:0003924">
    <property type="term" value="F:GTPase activity"/>
    <property type="evidence" value="ECO:0007669"/>
    <property type="project" value="InterPro"/>
</dbReference>
<dbReference type="InterPro" id="IPR043358">
    <property type="entry name" value="GNL1-like"/>
</dbReference>
<keyword evidence="3" id="KW-0963">Cytoplasm</keyword>
<feature type="region of interest" description="Disordered" evidence="7">
    <location>
        <begin position="1"/>
        <end position="27"/>
    </location>
</feature>
<dbReference type="GO" id="GO:0005525">
    <property type="term" value="F:GTP binding"/>
    <property type="evidence" value="ECO:0007669"/>
    <property type="project" value="UniProtKB-KW"/>
</dbReference>
<dbReference type="Pfam" id="PF01926">
    <property type="entry name" value="MMR_HSR1"/>
    <property type="match status" value="1"/>
</dbReference>
<dbReference type="AlphaFoldDB" id="A0A4P9ZFS9"/>
<feature type="domain" description="CP-type G" evidence="8">
    <location>
        <begin position="190"/>
        <end position="400"/>
    </location>
</feature>
<evidence type="ECO:0000259" key="8">
    <source>
        <dbReference type="PROSITE" id="PS51721"/>
    </source>
</evidence>
<dbReference type="Gene3D" id="3.40.50.300">
    <property type="entry name" value="P-loop containing nucleotide triphosphate hydrolases"/>
    <property type="match status" value="1"/>
</dbReference>
<accession>A0A4P9ZFS9</accession>
<organism evidence="9 10">
    <name type="scientific">Metschnikowia bicuspidata</name>
    <dbReference type="NCBI Taxonomy" id="27322"/>
    <lineage>
        <taxon>Eukaryota</taxon>
        <taxon>Fungi</taxon>
        <taxon>Dikarya</taxon>
        <taxon>Ascomycota</taxon>
        <taxon>Saccharomycotina</taxon>
        <taxon>Pichiomycetes</taxon>
        <taxon>Metschnikowiaceae</taxon>
        <taxon>Metschnikowia</taxon>
    </lineage>
</organism>